<keyword evidence="4 8" id="KW-0812">Transmembrane</keyword>
<feature type="transmembrane region" description="Helical" evidence="8">
    <location>
        <begin position="103"/>
        <end position="122"/>
    </location>
</feature>
<dbReference type="EMBL" id="FUYJ01000005">
    <property type="protein sequence ID" value="SKB01569.1"/>
    <property type="molecule type" value="Genomic_DNA"/>
</dbReference>
<keyword evidence="3" id="KW-1003">Cell membrane</keyword>
<evidence type="ECO:0000313" key="10">
    <source>
        <dbReference type="Proteomes" id="UP000190042"/>
    </source>
</evidence>
<sequence>MVPIWLIGFLSTVAGVNVGGVIVALINRFQRSVGAIYAVCVGLLLSLLSVEITPEAIELGNFLVFVFGFLVGVLLFEIIHLVFYRNRVHSKENDHRQSLRMGVFLVLILSMHNLPMGMVLATSEHFPFGLALLQALILHNIPEGMILFTPLFVAGVRLYKLFLLSVFIAAPVALGAFIGNWMGMQSNLLAAFLLSVTVGSIYMVTMKEILPASIKHSSNMYSAVIVCIAFGLLTAYLLFLH</sequence>
<accession>A0A1T4YIG3</accession>
<dbReference type="GO" id="GO:0005385">
    <property type="term" value="F:zinc ion transmembrane transporter activity"/>
    <property type="evidence" value="ECO:0007669"/>
    <property type="project" value="TreeGrafter"/>
</dbReference>
<feature type="transmembrane region" description="Helical" evidence="8">
    <location>
        <begin position="62"/>
        <end position="83"/>
    </location>
</feature>
<dbReference type="InterPro" id="IPR003689">
    <property type="entry name" value="ZIP"/>
</dbReference>
<reference evidence="10" key="1">
    <citation type="submission" date="2017-02" db="EMBL/GenBank/DDBJ databases">
        <authorList>
            <person name="Varghese N."/>
            <person name="Submissions S."/>
        </authorList>
    </citation>
    <scope>NUCLEOTIDE SEQUENCE [LARGE SCALE GENOMIC DNA]</scope>
    <source>
        <strain evidence="10">DSM 23966</strain>
    </source>
</reference>
<name>A0A1T4YIG3_9BACL</name>
<evidence type="ECO:0000256" key="2">
    <source>
        <dbReference type="ARBA" id="ARBA00006939"/>
    </source>
</evidence>
<evidence type="ECO:0000256" key="1">
    <source>
        <dbReference type="ARBA" id="ARBA00004651"/>
    </source>
</evidence>
<proteinExistence type="inferred from homology"/>
<dbReference type="Pfam" id="PF02535">
    <property type="entry name" value="Zip"/>
    <property type="match status" value="1"/>
</dbReference>
<dbReference type="GO" id="GO:0005886">
    <property type="term" value="C:plasma membrane"/>
    <property type="evidence" value="ECO:0007669"/>
    <property type="project" value="UniProtKB-SubCell"/>
</dbReference>
<feature type="transmembrane region" description="Helical" evidence="8">
    <location>
        <begin position="6"/>
        <end position="26"/>
    </location>
</feature>
<dbReference type="PANTHER" id="PTHR11040:SF211">
    <property type="entry name" value="ZINC TRANSPORTER ZIP11"/>
    <property type="match status" value="1"/>
</dbReference>
<feature type="transmembrane region" description="Helical" evidence="8">
    <location>
        <begin position="33"/>
        <end position="50"/>
    </location>
</feature>
<feature type="transmembrane region" description="Helical" evidence="8">
    <location>
        <begin position="188"/>
        <end position="206"/>
    </location>
</feature>
<keyword evidence="7 8" id="KW-0472">Membrane</keyword>
<dbReference type="Proteomes" id="UP000190042">
    <property type="component" value="Unassembled WGS sequence"/>
</dbReference>
<evidence type="ECO:0000256" key="5">
    <source>
        <dbReference type="ARBA" id="ARBA00022833"/>
    </source>
</evidence>
<evidence type="ECO:0000256" key="3">
    <source>
        <dbReference type="ARBA" id="ARBA00022475"/>
    </source>
</evidence>
<dbReference type="AlphaFoldDB" id="A0A1T4YIG3"/>
<keyword evidence="6 8" id="KW-1133">Transmembrane helix</keyword>
<keyword evidence="10" id="KW-1185">Reference proteome</keyword>
<gene>
    <name evidence="9" type="ORF">SAMN04244570_2758</name>
</gene>
<protein>
    <submittedName>
        <fullName evidence="9">Zinc transporter, ZIP family</fullName>
    </submittedName>
</protein>
<dbReference type="PANTHER" id="PTHR11040">
    <property type="entry name" value="ZINC/IRON TRANSPORTER"/>
    <property type="match status" value="1"/>
</dbReference>
<feature type="transmembrane region" description="Helical" evidence="8">
    <location>
        <begin position="218"/>
        <end position="239"/>
    </location>
</feature>
<evidence type="ECO:0000256" key="6">
    <source>
        <dbReference type="ARBA" id="ARBA00022989"/>
    </source>
</evidence>
<organism evidence="9 10">
    <name type="scientific">Sporosarcina newyorkensis</name>
    <dbReference type="NCBI Taxonomy" id="759851"/>
    <lineage>
        <taxon>Bacteria</taxon>
        <taxon>Bacillati</taxon>
        <taxon>Bacillota</taxon>
        <taxon>Bacilli</taxon>
        <taxon>Bacillales</taxon>
        <taxon>Caryophanaceae</taxon>
        <taxon>Sporosarcina</taxon>
    </lineage>
</organism>
<evidence type="ECO:0000313" key="9">
    <source>
        <dbReference type="EMBL" id="SKB01569.1"/>
    </source>
</evidence>
<comment type="subcellular location">
    <subcellularLocation>
        <location evidence="1">Cell membrane</location>
        <topology evidence="1">Multi-pass membrane protein</topology>
    </subcellularLocation>
</comment>
<evidence type="ECO:0000256" key="7">
    <source>
        <dbReference type="ARBA" id="ARBA00023136"/>
    </source>
</evidence>
<evidence type="ECO:0000256" key="8">
    <source>
        <dbReference type="SAM" id="Phobius"/>
    </source>
</evidence>
<feature type="transmembrane region" description="Helical" evidence="8">
    <location>
        <begin position="128"/>
        <end position="154"/>
    </location>
</feature>
<evidence type="ECO:0000256" key="4">
    <source>
        <dbReference type="ARBA" id="ARBA00022692"/>
    </source>
</evidence>
<dbReference type="RefSeq" id="WP_245799507.1">
    <property type="nucleotide sequence ID" value="NZ_FUYJ01000005.1"/>
</dbReference>
<feature type="transmembrane region" description="Helical" evidence="8">
    <location>
        <begin position="161"/>
        <end position="182"/>
    </location>
</feature>
<keyword evidence="5" id="KW-0862">Zinc</keyword>
<comment type="similarity">
    <text evidence="2">Belongs to the ZIP transporter (TC 2.A.5) family.</text>
</comment>